<feature type="domain" description="TSCPD" evidence="6">
    <location>
        <begin position="3"/>
        <end position="61"/>
    </location>
</feature>
<protein>
    <recommendedName>
        <fullName evidence="2">ribonucleoside-diphosphate reductase</fullName>
        <ecNumber evidence="2">1.17.4.1</ecNumber>
    </recommendedName>
</protein>
<evidence type="ECO:0000256" key="3">
    <source>
        <dbReference type="ARBA" id="ARBA00022634"/>
    </source>
</evidence>
<gene>
    <name evidence="7" type="ORF">E6H01_13140</name>
</gene>
<accession>A0A537KPX3</accession>
<evidence type="ECO:0000256" key="2">
    <source>
        <dbReference type="ARBA" id="ARBA00012274"/>
    </source>
</evidence>
<dbReference type="InterPro" id="IPR024434">
    <property type="entry name" value="TSCPD_dom"/>
</dbReference>
<evidence type="ECO:0000256" key="4">
    <source>
        <dbReference type="ARBA" id="ARBA00022741"/>
    </source>
</evidence>
<comment type="catalytic activity">
    <reaction evidence="5">
        <text>a 2'-deoxyribonucleoside 5'-diphosphate + [thioredoxin]-disulfide + H2O = a ribonucleoside 5'-diphosphate + [thioredoxin]-dithiol</text>
        <dbReference type="Rhea" id="RHEA:23252"/>
        <dbReference type="Rhea" id="RHEA-COMP:10698"/>
        <dbReference type="Rhea" id="RHEA-COMP:10700"/>
        <dbReference type="ChEBI" id="CHEBI:15377"/>
        <dbReference type="ChEBI" id="CHEBI:29950"/>
        <dbReference type="ChEBI" id="CHEBI:50058"/>
        <dbReference type="ChEBI" id="CHEBI:57930"/>
        <dbReference type="ChEBI" id="CHEBI:73316"/>
        <dbReference type="EC" id="1.17.4.1"/>
    </reaction>
</comment>
<evidence type="ECO:0000313" key="7">
    <source>
        <dbReference type="EMBL" id="TMI97566.1"/>
    </source>
</evidence>
<comment type="caution">
    <text evidence="7">The sequence shown here is derived from an EMBL/GenBank/DDBJ whole genome shotgun (WGS) entry which is preliminary data.</text>
</comment>
<dbReference type="GO" id="GO:0000166">
    <property type="term" value="F:nucleotide binding"/>
    <property type="evidence" value="ECO:0007669"/>
    <property type="project" value="UniProtKB-KW"/>
</dbReference>
<evidence type="ECO:0000259" key="6">
    <source>
        <dbReference type="Pfam" id="PF12637"/>
    </source>
</evidence>
<reference evidence="7 8" key="1">
    <citation type="journal article" date="2019" name="Nat. Microbiol.">
        <title>Mediterranean grassland soil C-N compound turnover is dependent on rainfall and depth, and is mediated by genomically divergent microorganisms.</title>
        <authorList>
            <person name="Diamond S."/>
            <person name="Andeer P.F."/>
            <person name="Li Z."/>
            <person name="Crits-Christoph A."/>
            <person name="Burstein D."/>
            <person name="Anantharaman K."/>
            <person name="Lane K.R."/>
            <person name="Thomas B.C."/>
            <person name="Pan C."/>
            <person name="Northen T.R."/>
            <person name="Banfield J.F."/>
        </authorList>
    </citation>
    <scope>NUCLEOTIDE SEQUENCE [LARGE SCALE GENOMIC DNA]</scope>
    <source>
        <strain evidence="7">NP_4</strain>
    </source>
</reference>
<keyword evidence="4" id="KW-0547">Nucleotide-binding</keyword>
<proteinExistence type="inferred from homology"/>
<evidence type="ECO:0000313" key="8">
    <source>
        <dbReference type="Proteomes" id="UP000319353"/>
    </source>
</evidence>
<dbReference type="Proteomes" id="UP000319353">
    <property type="component" value="Unassembled WGS sequence"/>
</dbReference>
<comment type="similarity">
    <text evidence="1">Belongs to the ribonucleoside diphosphate reductase class-2 family.</text>
</comment>
<organism evidence="7 8">
    <name type="scientific">Candidatus Segetimicrobium genomatis</name>
    <dbReference type="NCBI Taxonomy" id="2569760"/>
    <lineage>
        <taxon>Bacteria</taxon>
        <taxon>Bacillati</taxon>
        <taxon>Candidatus Sysuimicrobiota</taxon>
        <taxon>Candidatus Sysuimicrobiia</taxon>
        <taxon>Candidatus Sysuimicrobiales</taxon>
        <taxon>Candidatus Segetimicrobiaceae</taxon>
        <taxon>Candidatus Segetimicrobium</taxon>
    </lineage>
</organism>
<dbReference type="AlphaFoldDB" id="A0A537KPX3"/>
<dbReference type="GO" id="GO:0004748">
    <property type="term" value="F:ribonucleoside-diphosphate reductase activity, thioredoxin disulfide as acceptor"/>
    <property type="evidence" value="ECO:0007669"/>
    <property type="project" value="UniProtKB-EC"/>
</dbReference>
<name>A0A537KPX3_9BACT</name>
<evidence type="ECO:0000256" key="1">
    <source>
        <dbReference type="ARBA" id="ARBA00007405"/>
    </source>
</evidence>
<keyword evidence="3" id="KW-0237">DNA synthesis</keyword>
<evidence type="ECO:0000256" key="5">
    <source>
        <dbReference type="ARBA" id="ARBA00047754"/>
    </source>
</evidence>
<dbReference type="EC" id="1.17.4.1" evidence="2"/>
<sequence length="132" mass="14317">GYTASFTEGIARLVSLCLRSGVPVDEIIDQLEGIRSPRIAVDHGERVYSIPDAIAKAIKRHIGMQKTGVQLPVETFDELGGAVETDIELEKESRDAAELLKKGLNPECPECGKPLVFEEGCVKCHACGYSEC</sequence>
<dbReference type="GO" id="GO:0071897">
    <property type="term" value="P:DNA biosynthetic process"/>
    <property type="evidence" value="ECO:0007669"/>
    <property type="project" value="UniProtKB-KW"/>
</dbReference>
<feature type="non-terminal residue" evidence="7">
    <location>
        <position position="1"/>
    </location>
</feature>
<dbReference type="Pfam" id="PF12637">
    <property type="entry name" value="TSCPD"/>
    <property type="match status" value="1"/>
</dbReference>
<dbReference type="EMBL" id="VBAL01000206">
    <property type="protein sequence ID" value="TMI97566.1"/>
    <property type="molecule type" value="Genomic_DNA"/>
</dbReference>